<dbReference type="InterPro" id="IPR016181">
    <property type="entry name" value="Acyl_CoA_acyltransferase"/>
</dbReference>
<evidence type="ECO:0000256" key="6">
    <source>
        <dbReference type="ARBA" id="ARBA00023316"/>
    </source>
</evidence>
<organism evidence="7 8">
    <name type="scientific">Candidatus Roizmanbacteria bacterium CG22_combo_CG10-13_8_21_14_all_38_20</name>
    <dbReference type="NCBI Taxonomy" id="1974862"/>
    <lineage>
        <taxon>Bacteria</taxon>
        <taxon>Candidatus Roizmaniibacteriota</taxon>
    </lineage>
</organism>
<evidence type="ECO:0008006" key="9">
    <source>
        <dbReference type="Google" id="ProtNLM"/>
    </source>
</evidence>
<evidence type="ECO:0000313" key="7">
    <source>
        <dbReference type="EMBL" id="PIP61882.1"/>
    </source>
</evidence>
<evidence type="ECO:0000256" key="4">
    <source>
        <dbReference type="ARBA" id="ARBA00022984"/>
    </source>
</evidence>
<evidence type="ECO:0000256" key="5">
    <source>
        <dbReference type="ARBA" id="ARBA00023315"/>
    </source>
</evidence>
<dbReference type="EMBL" id="PCTA01000010">
    <property type="protein sequence ID" value="PIP61882.1"/>
    <property type="molecule type" value="Genomic_DNA"/>
</dbReference>
<dbReference type="GO" id="GO:0009252">
    <property type="term" value="P:peptidoglycan biosynthetic process"/>
    <property type="evidence" value="ECO:0007669"/>
    <property type="project" value="UniProtKB-KW"/>
</dbReference>
<dbReference type="Proteomes" id="UP000231246">
    <property type="component" value="Unassembled WGS sequence"/>
</dbReference>
<comment type="caution">
    <text evidence="7">The sequence shown here is derived from an EMBL/GenBank/DDBJ whole genome shotgun (WGS) entry which is preliminary data.</text>
</comment>
<dbReference type="PANTHER" id="PTHR36174">
    <property type="entry name" value="LIPID II:GLYCINE GLYCYLTRANSFERASE"/>
    <property type="match status" value="1"/>
</dbReference>
<comment type="similarity">
    <text evidence="1">Belongs to the FemABX family.</text>
</comment>
<dbReference type="AlphaFoldDB" id="A0A2H0BW21"/>
<protein>
    <recommendedName>
        <fullName evidence="9">Methicillin resistance protein</fullName>
    </recommendedName>
</protein>
<keyword evidence="5" id="KW-0012">Acyltransferase</keyword>
<dbReference type="GO" id="GO:0016755">
    <property type="term" value="F:aminoacyltransferase activity"/>
    <property type="evidence" value="ECO:0007669"/>
    <property type="project" value="InterPro"/>
</dbReference>
<dbReference type="InterPro" id="IPR003447">
    <property type="entry name" value="FEMABX"/>
</dbReference>
<dbReference type="GO" id="GO:0071555">
    <property type="term" value="P:cell wall organization"/>
    <property type="evidence" value="ECO:0007669"/>
    <property type="project" value="UniProtKB-KW"/>
</dbReference>
<sequence length="357" mass="41445">MTNLHIKPVTSNKTWNNFISSVAARSFFQSWEWGEVSKLNGQTIDRLGIYEKDRLVGVFQITLVQAKRGNYIMLRHGPVLSSWNSRYLVVLIDFLKKIYKDNYSFIRISPLIDRVYSTLLKKVGFRLAPVHDNIDAQICYEVNLKPELEVILAGMRKNTRGSIKKTASNENLTIGYEISAKSIKEFSQLYRQTARKKGFVEWSGIKTEVSEFDKNKAVDLIIVYLNKEPVAGAVINYWGNQGIYHYAAANYDGLKTQAQYLVIYEAIKRCKMRGLEYFNFWGGIEDISDVGHPWFGLTVFKRGFGSKQKVYLQTYDYMLSHGYWKTYLYEQVVEHLRGYKTIGTWRSPTFLRRLFGV</sequence>
<dbReference type="PROSITE" id="PS51191">
    <property type="entry name" value="FEMABX"/>
    <property type="match status" value="1"/>
</dbReference>
<keyword evidence="6" id="KW-0961">Cell wall biogenesis/degradation</keyword>
<dbReference type="Pfam" id="PF02388">
    <property type="entry name" value="FemAB"/>
    <property type="match status" value="2"/>
</dbReference>
<gene>
    <name evidence="7" type="ORF">COW99_01510</name>
</gene>
<evidence type="ECO:0000313" key="8">
    <source>
        <dbReference type="Proteomes" id="UP000231246"/>
    </source>
</evidence>
<dbReference type="Gene3D" id="3.40.630.30">
    <property type="match status" value="2"/>
</dbReference>
<dbReference type="GO" id="GO:0008360">
    <property type="term" value="P:regulation of cell shape"/>
    <property type="evidence" value="ECO:0007669"/>
    <property type="project" value="UniProtKB-KW"/>
</dbReference>
<dbReference type="SUPFAM" id="SSF55729">
    <property type="entry name" value="Acyl-CoA N-acyltransferases (Nat)"/>
    <property type="match status" value="2"/>
</dbReference>
<reference evidence="7 8" key="1">
    <citation type="submission" date="2017-09" db="EMBL/GenBank/DDBJ databases">
        <title>Depth-based differentiation of microbial function through sediment-hosted aquifers and enrichment of novel symbionts in the deep terrestrial subsurface.</title>
        <authorList>
            <person name="Probst A.J."/>
            <person name="Ladd B."/>
            <person name="Jarett J.K."/>
            <person name="Geller-Mcgrath D.E."/>
            <person name="Sieber C.M."/>
            <person name="Emerson J.B."/>
            <person name="Anantharaman K."/>
            <person name="Thomas B.C."/>
            <person name="Malmstrom R."/>
            <person name="Stieglmeier M."/>
            <person name="Klingl A."/>
            <person name="Woyke T."/>
            <person name="Ryan C.M."/>
            <person name="Banfield J.F."/>
        </authorList>
    </citation>
    <scope>NUCLEOTIDE SEQUENCE [LARGE SCALE GENOMIC DNA]</scope>
    <source>
        <strain evidence="7">CG22_combo_CG10-13_8_21_14_all_38_20</strain>
    </source>
</reference>
<name>A0A2H0BW21_9BACT</name>
<keyword evidence="3" id="KW-0133">Cell shape</keyword>
<dbReference type="PANTHER" id="PTHR36174:SF1">
    <property type="entry name" value="LIPID II:GLYCINE GLYCYLTRANSFERASE"/>
    <property type="match status" value="1"/>
</dbReference>
<evidence type="ECO:0000256" key="1">
    <source>
        <dbReference type="ARBA" id="ARBA00009943"/>
    </source>
</evidence>
<dbReference type="InterPro" id="IPR050644">
    <property type="entry name" value="PG_Glycine_Bridge_Synth"/>
</dbReference>
<accession>A0A2H0BW21</accession>
<keyword evidence="4" id="KW-0573">Peptidoglycan synthesis</keyword>
<evidence type="ECO:0000256" key="3">
    <source>
        <dbReference type="ARBA" id="ARBA00022960"/>
    </source>
</evidence>
<proteinExistence type="inferred from homology"/>
<evidence type="ECO:0000256" key="2">
    <source>
        <dbReference type="ARBA" id="ARBA00022679"/>
    </source>
</evidence>
<keyword evidence="2" id="KW-0808">Transferase</keyword>